<organism evidence="2 3">
    <name type="scientific">Colletotrichum orchidophilum</name>
    <dbReference type="NCBI Taxonomy" id="1209926"/>
    <lineage>
        <taxon>Eukaryota</taxon>
        <taxon>Fungi</taxon>
        <taxon>Dikarya</taxon>
        <taxon>Ascomycota</taxon>
        <taxon>Pezizomycotina</taxon>
        <taxon>Sordariomycetes</taxon>
        <taxon>Hypocreomycetidae</taxon>
        <taxon>Glomerellales</taxon>
        <taxon>Glomerellaceae</taxon>
        <taxon>Colletotrichum</taxon>
    </lineage>
</organism>
<evidence type="ECO:0000256" key="1">
    <source>
        <dbReference type="SAM" id="MobiDB-lite"/>
    </source>
</evidence>
<proteinExistence type="predicted"/>
<evidence type="ECO:0000313" key="3">
    <source>
        <dbReference type="Proteomes" id="UP000176998"/>
    </source>
</evidence>
<feature type="compositionally biased region" description="Polar residues" evidence="1">
    <location>
        <begin position="80"/>
        <end position="89"/>
    </location>
</feature>
<dbReference type="OrthoDB" id="2873061at2759"/>
<keyword evidence="3" id="KW-1185">Reference proteome</keyword>
<dbReference type="GeneID" id="34558936"/>
<feature type="compositionally biased region" description="Basic and acidic residues" evidence="1">
    <location>
        <begin position="210"/>
        <end position="220"/>
    </location>
</feature>
<protein>
    <submittedName>
        <fullName evidence="2">Uncharacterized protein</fullName>
    </submittedName>
</protein>
<accession>A0A1G4BBX0</accession>
<dbReference type="EMBL" id="MJBS01000041">
    <property type="protein sequence ID" value="OHE98888.1"/>
    <property type="molecule type" value="Genomic_DNA"/>
</dbReference>
<dbReference type="AlphaFoldDB" id="A0A1G4BBX0"/>
<comment type="caution">
    <text evidence="2">The sequence shown here is derived from an EMBL/GenBank/DDBJ whole genome shotgun (WGS) entry which is preliminary data.</text>
</comment>
<evidence type="ECO:0000313" key="2">
    <source>
        <dbReference type="EMBL" id="OHE98888.1"/>
    </source>
</evidence>
<feature type="compositionally biased region" description="Polar residues" evidence="1">
    <location>
        <begin position="8"/>
        <end position="21"/>
    </location>
</feature>
<feature type="compositionally biased region" description="Low complexity" evidence="1">
    <location>
        <begin position="144"/>
        <end position="164"/>
    </location>
</feature>
<dbReference type="RefSeq" id="XP_022476037.1">
    <property type="nucleotide sequence ID" value="XM_022617426.1"/>
</dbReference>
<feature type="compositionally biased region" description="Low complexity" evidence="1">
    <location>
        <begin position="22"/>
        <end position="39"/>
    </location>
</feature>
<name>A0A1G4BBX0_9PEZI</name>
<gene>
    <name evidence="2" type="ORF">CORC01_05784</name>
</gene>
<reference evidence="2 3" key="1">
    <citation type="submission" date="2016-09" db="EMBL/GenBank/DDBJ databases">
        <authorList>
            <person name="Capua I."/>
            <person name="De Benedictis P."/>
            <person name="Joannis T."/>
            <person name="Lombin L.H."/>
            <person name="Cattoli G."/>
        </authorList>
    </citation>
    <scope>NUCLEOTIDE SEQUENCE [LARGE SCALE GENOMIC DNA]</scope>
    <source>
        <strain evidence="2 3">IMI 309357</strain>
    </source>
</reference>
<feature type="region of interest" description="Disordered" evidence="1">
    <location>
        <begin position="1"/>
        <end position="220"/>
    </location>
</feature>
<sequence length="255" mass="27730">MEPAQYTEGLSPSYQNDTRLTSRNSQQQQSRPRPKSQPSKQRRGPARLHGSDPKRISVSDGSDRERETGDVEEVARKPRPSTSGSVQSGSRPARRRPAAPRPVSAPSTAIPSEDEHLVDPVPLRPGISNRRAAPKRTPRLGENSASALASDTDTTSSSSSSSSAFQPFRRPPAARRPRTDMGLSLRAPIGDMPEDGGELPPGGPDFSTPRPEREKNPRDILNEGERGFIVDLRLNLDVEVHIKAKLTGDLTLSVL</sequence>
<feature type="compositionally biased region" description="Basic and acidic residues" evidence="1">
    <location>
        <begin position="49"/>
        <end position="76"/>
    </location>
</feature>
<dbReference type="Proteomes" id="UP000176998">
    <property type="component" value="Unassembled WGS sequence"/>
</dbReference>